<evidence type="ECO:0000259" key="1">
    <source>
        <dbReference type="PROSITE" id="PS50093"/>
    </source>
</evidence>
<evidence type="ECO:0000313" key="2">
    <source>
        <dbReference type="EMBL" id="MBK9719200.1"/>
    </source>
</evidence>
<reference evidence="2 3" key="1">
    <citation type="submission" date="2020-10" db="EMBL/GenBank/DDBJ databases">
        <title>Connecting structure to function with the recovery of over 1000 high-quality activated sludge metagenome-assembled genomes encoding full-length rRNA genes using long-read sequencing.</title>
        <authorList>
            <person name="Singleton C.M."/>
            <person name="Petriglieri F."/>
            <person name="Kristensen J.M."/>
            <person name="Kirkegaard R.H."/>
            <person name="Michaelsen T.Y."/>
            <person name="Andersen M.H."/>
            <person name="Karst S.M."/>
            <person name="Dueholm M.S."/>
            <person name="Nielsen P.H."/>
            <person name="Albertsen M."/>
        </authorList>
    </citation>
    <scope>NUCLEOTIDE SEQUENCE [LARGE SCALE GENOMIC DNA]</scope>
    <source>
        <strain evidence="2">Ribe_18-Q3-R11-54_BAT3C.373</strain>
    </source>
</reference>
<dbReference type="PROSITE" id="PS50093">
    <property type="entry name" value="PKD"/>
    <property type="match status" value="7"/>
</dbReference>
<feature type="domain" description="PKD" evidence="1">
    <location>
        <begin position="662"/>
        <end position="708"/>
    </location>
</feature>
<dbReference type="InterPro" id="IPR000601">
    <property type="entry name" value="PKD_dom"/>
</dbReference>
<dbReference type="Pfam" id="PF18962">
    <property type="entry name" value="Por_Secre_tail"/>
    <property type="match status" value="1"/>
</dbReference>
<dbReference type="Pfam" id="PF13688">
    <property type="entry name" value="Reprolysin_5"/>
    <property type="match status" value="1"/>
</dbReference>
<gene>
    <name evidence="2" type="ORF">IPO85_17110</name>
</gene>
<dbReference type="Gene3D" id="2.60.40.10">
    <property type="entry name" value="Immunoglobulins"/>
    <property type="match status" value="7"/>
</dbReference>
<dbReference type="SUPFAM" id="SSF49299">
    <property type="entry name" value="PKD domain"/>
    <property type="match status" value="7"/>
</dbReference>
<dbReference type="AlphaFoldDB" id="A0A9D7XFR3"/>
<dbReference type="Pfam" id="PF18911">
    <property type="entry name" value="PKD_4"/>
    <property type="match status" value="5"/>
</dbReference>
<dbReference type="FunFam" id="2.60.40.10:FF:000270">
    <property type="entry name" value="Cell surface protein"/>
    <property type="match status" value="1"/>
</dbReference>
<dbReference type="Pfam" id="PF00801">
    <property type="entry name" value="PKD"/>
    <property type="match status" value="1"/>
</dbReference>
<dbReference type="InterPro" id="IPR022409">
    <property type="entry name" value="PKD/Chitinase_dom"/>
</dbReference>
<feature type="domain" description="PKD" evidence="1">
    <location>
        <begin position="561"/>
        <end position="646"/>
    </location>
</feature>
<feature type="domain" description="PKD" evidence="1">
    <location>
        <begin position="818"/>
        <end position="876"/>
    </location>
</feature>
<feature type="domain" description="PKD" evidence="1">
    <location>
        <begin position="510"/>
        <end position="549"/>
    </location>
</feature>
<feature type="domain" description="PKD" evidence="1">
    <location>
        <begin position="720"/>
        <end position="805"/>
    </location>
</feature>
<comment type="caution">
    <text evidence="2">The sequence shown here is derived from an EMBL/GenBank/DDBJ whole genome shotgun (WGS) entry which is preliminary data.</text>
</comment>
<proteinExistence type="predicted"/>
<dbReference type="InterPro" id="IPR035986">
    <property type="entry name" value="PKD_dom_sf"/>
</dbReference>
<accession>A0A9D7XFR3</accession>
<protein>
    <submittedName>
        <fullName evidence="2">PKD domain-containing protein</fullName>
    </submittedName>
</protein>
<dbReference type="SUPFAM" id="SSF55486">
    <property type="entry name" value="Metalloproteases ('zincins'), catalytic domain"/>
    <property type="match status" value="1"/>
</dbReference>
<dbReference type="SMART" id="SM00089">
    <property type="entry name" value="PKD"/>
    <property type="match status" value="7"/>
</dbReference>
<name>A0A9D7XFR3_9BACT</name>
<sequence length="1070" mass="117436">MKTVYSTILFILFSFSVFGQDIIITPERLVNSPELGAKFRRCEEYQLDIKAIQNQLAVKSQAQQSIEMELNLNNRKVKLQFFEYNMFKPTAKLRTSPTPNAPVYDINPSIRTFRGSVFEDGGGIAALTIADNYFLLAYKVDGETYYLEPTLINQSMNTNGRLTFYEIADIIPVAGVYCGAEQVEKFGHDHDPSEVNPNDSRNKACFDVPIALACDYKFVRLTGSVPMAEAVMTGFMNLTQTDWEGQDLQYEYFYGITDLFAPDDILRDPWATTTDIFTHLNIFQMAGPVIFSGGYAVATAWTFNYTSGAVGVAFLDAVCTGNRYNVCSNFSGSSNICRQTQSHELGHNVSAQHDAPGGYIMDPSVNGSTIWSIASNQSIKMYTDFSAGCLLPCSTPNAVPEVKFKATPSRGCRPLVVQFTNQSTYGVTYAWEFPGGSPATSTAVNPVVTYANKGVYDVTLEVRNPRCGTKKTFPGFIEVIDVPLPNFSYGNAGGDLFFEFFDGSVGGEKWEWNFGDGSPKEEGDYVIHEFKKEGNYDVELTVTNECGSTKIKKKVAAFAPVFADFEADTTWGCAEKVIKFKDLSSNNVSNWTWDCPGGTPSGSALKNPIIKYTRPGIYKVKLTANSTKFSSSRTKEMYITIDSLPIAAFTSNTKGFIVDFTNQSTNAKSHTWNFGDGSNLSTDPNPTHTFKEGVYDVTYTATNLCGNTIVKSKLTIYNTPVPSFTTKTQHGCIPFTVNFENTSSVSSTDFVWSFPGGTPSTSTDRDPVVVYNSIGTFDVKLVATNSQAADSITSTQYITVEDLPVSNFQSNVTGFSGFFTNNSINGTKYLWDFGDGKGTSTLASPNYNYGVEGEFTVKLTVENGCGVSTFEQLIAVYLIPKVNFSSDVIRGCAPLKVNFQNKSSVDVNDWSWQFEGGSPLVSTTANPVVTFNKQGKYTVKLTVKNNNGSNASTKIKYIEVISPVLCPDRPKKKGPKITEIAGSYDQELDERASLSNTVNIYPNPANDIITIEGAHIISYSLVNLAGKELASGQTNGNVTSVNISHIESGAYFIKVRETDDFTIRKITIAR</sequence>
<dbReference type="PANTHER" id="PTHR36842:SF1">
    <property type="entry name" value="PROTEIN TOLB"/>
    <property type="match status" value="1"/>
</dbReference>
<dbReference type="GO" id="GO:0008237">
    <property type="term" value="F:metallopeptidase activity"/>
    <property type="evidence" value="ECO:0007669"/>
    <property type="project" value="InterPro"/>
</dbReference>
<dbReference type="Proteomes" id="UP000808349">
    <property type="component" value="Unassembled WGS sequence"/>
</dbReference>
<dbReference type="PANTHER" id="PTHR36842">
    <property type="entry name" value="PROTEIN TOLB HOMOLOG"/>
    <property type="match status" value="1"/>
</dbReference>
<dbReference type="NCBIfam" id="TIGR04183">
    <property type="entry name" value="Por_Secre_tail"/>
    <property type="match status" value="1"/>
</dbReference>
<dbReference type="CDD" id="cd00146">
    <property type="entry name" value="PKD"/>
    <property type="match status" value="7"/>
</dbReference>
<feature type="domain" description="PKD" evidence="1">
    <location>
        <begin position="880"/>
        <end position="955"/>
    </location>
</feature>
<dbReference type="InterPro" id="IPR026444">
    <property type="entry name" value="Secre_tail"/>
</dbReference>
<feature type="domain" description="PKD" evidence="1">
    <location>
        <begin position="427"/>
        <end position="464"/>
    </location>
</feature>
<dbReference type="InterPro" id="IPR013783">
    <property type="entry name" value="Ig-like_fold"/>
</dbReference>
<dbReference type="EMBL" id="JADKFW010000017">
    <property type="protein sequence ID" value="MBK9719200.1"/>
    <property type="molecule type" value="Genomic_DNA"/>
</dbReference>
<evidence type="ECO:0000313" key="3">
    <source>
        <dbReference type="Proteomes" id="UP000808349"/>
    </source>
</evidence>
<dbReference type="InterPro" id="IPR024079">
    <property type="entry name" value="MetalloPept_cat_dom_sf"/>
</dbReference>
<dbReference type="Gene3D" id="3.40.390.10">
    <property type="entry name" value="Collagenase (Catalytic Domain)"/>
    <property type="match status" value="1"/>
</dbReference>
<organism evidence="2 3">
    <name type="scientific">Candidatus Defluviibacterium haderslevense</name>
    <dbReference type="NCBI Taxonomy" id="2981993"/>
    <lineage>
        <taxon>Bacteria</taxon>
        <taxon>Pseudomonadati</taxon>
        <taxon>Bacteroidota</taxon>
        <taxon>Saprospiria</taxon>
        <taxon>Saprospirales</taxon>
        <taxon>Saprospiraceae</taxon>
        <taxon>Candidatus Defluviibacterium</taxon>
    </lineage>
</organism>